<gene>
    <name evidence="1" type="ORF">BT62DRAFT_765863</name>
</gene>
<dbReference type="EMBL" id="MU250530">
    <property type="protein sequence ID" value="KAG7448339.1"/>
    <property type="molecule type" value="Genomic_DNA"/>
</dbReference>
<dbReference type="Proteomes" id="UP000812287">
    <property type="component" value="Unassembled WGS sequence"/>
</dbReference>
<dbReference type="AlphaFoldDB" id="A0A9P8AUC4"/>
<evidence type="ECO:0000313" key="2">
    <source>
        <dbReference type="Proteomes" id="UP000812287"/>
    </source>
</evidence>
<keyword evidence="2" id="KW-1185">Reference proteome</keyword>
<organism evidence="1 2">
    <name type="scientific">Guyanagaster necrorhizus</name>
    <dbReference type="NCBI Taxonomy" id="856835"/>
    <lineage>
        <taxon>Eukaryota</taxon>
        <taxon>Fungi</taxon>
        <taxon>Dikarya</taxon>
        <taxon>Basidiomycota</taxon>
        <taxon>Agaricomycotina</taxon>
        <taxon>Agaricomycetes</taxon>
        <taxon>Agaricomycetidae</taxon>
        <taxon>Agaricales</taxon>
        <taxon>Marasmiineae</taxon>
        <taxon>Physalacriaceae</taxon>
        <taxon>Guyanagaster</taxon>
    </lineage>
</organism>
<protein>
    <submittedName>
        <fullName evidence="1">Uncharacterized protein</fullName>
    </submittedName>
</protein>
<name>A0A9P8AUC4_9AGAR</name>
<accession>A0A9P8AUC4</accession>
<dbReference type="GeneID" id="66104500"/>
<reference evidence="1" key="1">
    <citation type="submission" date="2020-11" db="EMBL/GenBank/DDBJ databases">
        <title>Adaptations for nitrogen fixation in a non-lichenized fungal sporocarp promotes dispersal by wood-feeding termites.</title>
        <authorList>
            <consortium name="DOE Joint Genome Institute"/>
            <person name="Koch R.A."/>
            <person name="Yoon G."/>
            <person name="Arayal U."/>
            <person name="Lail K."/>
            <person name="Amirebrahimi M."/>
            <person name="Labutti K."/>
            <person name="Lipzen A."/>
            <person name="Riley R."/>
            <person name="Barry K."/>
            <person name="Henrissat B."/>
            <person name="Grigoriev I.V."/>
            <person name="Herr J.R."/>
            <person name="Aime M.C."/>
        </authorList>
    </citation>
    <scope>NUCLEOTIDE SEQUENCE</scope>
    <source>
        <strain evidence="1">MCA 3950</strain>
    </source>
</reference>
<comment type="caution">
    <text evidence="1">The sequence shown here is derived from an EMBL/GenBank/DDBJ whole genome shotgun (WGS) entry which is preliminary data.</text>
</comment>
<evidence type="ECO:0000313" key="1">
    <source>
        <dbReference type="EMBL" id="KAG7448339.1"/>
    </source>
</evidence>
<sequence length="80" mass="8811">MLSKIITNGMIAFRCLGEFWPSSDDVTESTAVRSTEVVSVTARRPSISCQSSYILTIDLLTLNSASAYLYSSIQVNNRET</sequence>
<proteinExistence type="predicted"/>
<dbReference type="RefSeq" id="XP_043041839.1">
    <property type="nucleotide sequence ID" value="XM_043182204.1"/>
</dbReference>